<sequence length="143" mass="16958">MKVELKNVFDATLCDEEISINNEYDEYGYIFNYIWNKMLPHGRNMEEVKSEIESFAYLGKLSVIYDGKKYRINIRARFLRDFLRFYKSNLTTMQIKRLQTDVNERCALAMIIVNNFFYNGHLPIQKSLLKAIKRVFSLSDSDA</sequence>
<organism evidence="1 2">
    <name type="scientific">Prevotella herbatica</name>
    <dbReference type="NCBI Taxonomy" id="2801997"/>
    <lineage>
        <taxon>Bacteria</taxon>
        <taxon>Pseudomonadati</taxon>
        <taxon>Bacteroidota</taxon>
        <taxon>Bacteroidia</taxon>
        <taxon>Bacteroidales</taxon>
        <taxon>Prevotellaceae</taxon>
        <taxon>Prevotella</taxon>
    </lineage>
</organism>
<protein>
    <submittedName>
        <fullName evidence="1">Uncharacterized protein</fullName>
    </submittedName>
</protein>
<dbReference type="EMBL" id="AP024484">
    <property type="protein sequence ID" value="BCS84521.1"/>
    <property type="molecule type" value="Genomic_DNA"/>
</dbReference>
<proteinExistence type="predicted"/>
<reference evidence="1 2" key="1">
    <citation type="journal article" date="2022" name="Int. J. Syst. Evol. Microbiol.">
        <title>Prevotella herbatica sp. nov., a plant polysaccharide-decomposing anaerobic bacterium isolated from a methanogenic reactor.</title>
        <authorList>
            <person name="Uek A."/>
            <person name="Tonouchi A."/>
            <person name="Kaku N."/>
            <person name="Ueki K."/>
        </authorList>
    </citation>
    <scope>NUCLEOTIDE SEQUENCE [LARGE SCALE GENOMIC DNA]</scope>
    <source>
        <strain evidence="1 2">WR041</strain>
    </source>
</reference>
<name>A0ABN6EH67_9BACT</name>
<evidence type="ECO:0000313" key="2">
    <source>
        <dbReference type="Proteomes" id="UP001319045"/>
    </source>
</evidence>
<gene>
    <name evidence="1" type="ORF">prwr041_04140</name>
</gene>
<dbReference type="Proteomes" id="UP001319045">
    <property type="component" value="Chromosome"/>
</dbReference>
<dbReference type="RefSeq" id="WP_207154689.1">
    <property type="nucleotide sequence ID" value="NZ_AP024484.1"/>
</dbReference>
<evidence type="ECO:0000313" key="1">
    <source>
        <dbReference type="EMBL" id="BCS84521.1"/>
    </source>
</evidence>
<keyword evidence="2" id="KW-1185">Reference proteome</keyword>
<accession>A0ABN6EH67</accession>